<evidence type="ECO:0000313" key="1">
    <source>
        <dbReference type="EMBL" id="SEO01310.1"/>
    </source>
</evidence>
<dbReference type="AlphaFoldDB" id="A0A1H8L800"/>
<protein>
    <submittedName>
        <fullName evidence="1">Uncharacterized protein</fullName>
    </submittedName>
</protein>
<sequence>MHFFHGLIPVLLAAGCASVVPGTAARLQALDPLSVDPAALEVAVQLPAGMNVLPGTAVITITASHGADRLAEELQLAPRSAAGVAMPEGGRVAAFGLGPAEVARMRELQAQVAQWKAGGAAEASFGIGLGGCKLGGGPAPDAEGAILIRLEGAGEFVPLIQPTQVAALVGETALAAMPPCEVRQ</sequence>
<gene>
    <name evidence="1" type="ORF">SAMN04488103_110138</name>
</gene>
<keyword evidence="2" id="KW-1185">Reference proteome</keyword>
<dbReference type="EMBL" id="FOCE01000010">
    <property type="protein sequence ID" value="SEO01310.1"/>
    <property type="molecule type" value="Genomic_DNA"/>
</dbReference>
<dbReference type="STRING" id="933059.SAMN04488103_110138"/>
<dbReference type="Proteomes" id="UP000198761">
    <property type="component" value="Unassembled WGS sequence"/>
</dbReference>
<accession>A0A1H8L800</accession>
<proteinExistence type="predicted"/>
<organism evidence="1 2">
    <name type="scientific">Gemmobacter aquatilis</name>
    <dbReference type="NCBI Taxonomy" id="933059"/>
    <lineage>
        <taxon>Bacteria</taxon>
        <taxon>Pseudomonadati</taxon>
        <taxon>Pseudomonadota</taxon>
        <taxon>Alphaproteobacteria</taxon>
        <taxon>Rhodobacterales</taxon>
        <taxon>Paracoccaceae</taxon>
        <taxon>Gemmobacter</taxon>
    </lineage>
</organism>
<evidence type="ECO:0000313" key="2">
    <source>
        <dbReference type="Proteomes" id="UP000198761"/>
    </source>
</evidence>
<name>A0A1H8L800_9RHOB</name>
<reference evidence="1 2" key="1">
    <citation type="submission" date="2016-10" db="EMBL/GenBank/DDBJ databases">
        <authorList>
            <person name="de Groot N.N."/>
        </authorList>
    </citation>
    <scope>NUCLEOTIDE SEQUENCE [LARGE SCALE GENOMIC DNA]</scope>
    <source>
        <strain evidence="1 2">DSM 3857</strain>
    </source>
</reference>